<dbReference type="GO" id="GO:0005525">
    <property type="term" value="F:GTP binding"/>
    <property type="evidence" value="ECO:0007669"/>
    <property type="project" value="UniProtKB-UniRule"/>
</dbReference>
<evidence type="ECO:0000256" key="2">
    <source>
        <dbReference type="ARBA" id="ARBA00022679"/>
    </source>
</evidence>
<dbReference type="InterPro" id="IPR031157">
    <property type="entry name" value="G_TR_CS"/>
</dbReference>
<dbReference type="InterPro" id="IPR044138">
    <property type="entry name" value="CysN_II"/>
</dbReference>
<dbReference type="CDD" id="cd04166">
    <property type="entry name" value="CysN_ATPS"/>
    <property type="match status" value="1"/>
</dbReference>
<keyword evidence="12" id="KW-1185">Reference proteome</keyword>
<evidence type="ECO:0000256" key="5">
    <source>
        <dbReference type="ARBA" id="ARBA00022840"/>
    </source>
</evidence>
<dbReference type="SUPFAM" id="SSF50447">
    <property type="entry name" value="Translation proteins"/>
    <property type="match status" value="1"/>
</dbReference>
<reference evidence="12" key="1">
    <citation type="submission" date="2017-06" db="EMBL/GenBank/DDBJ databases">
        <authorList>
            <person name="Varghese N."/>
            <person name="Submissions S."/>
        </authorList>
    </citation>
    <scope>NUCLEOTIDE SEQUENCE [LARGE SCALE GENOMIC DNA]</scope>
    <source>
        <strain evidence="12">ANC 5114</strain>
    </source>
</reference>
<dbReference type="EC" id="2.7.7.4" evidence="9"/>
<evidence type="ECO:0000256" key="4">
    <source>
        <dbReference type="ARBA" id="ARBA00022741"/>
    </source>
</evidence>
<comment type="pathway">
    <text evidence="1 9">Sulfur metabolism; hydrogen sulfide biosynthesis; sulfite from sulfate: step 1/3.</text>
</comment>
<dbReference type="CDD" id="cd04095">
    <property type="entry name" value="CysN_NoDQ_III"/>
    <property type="match status" value="1"/>
</dbReference>
<protein>
    <recommendedName>
        <fullName evidence="9">Sulfate adenylyltransferase subunit 1</fullName>
        <ecNumber evidence="9">2.7.7.4</ecNumber>
    </recommendedName>
    <alternativeName>
        <fullName evidence="9">ATP-sulfurylase large subunit</fullName>
    </alternativeName>
    <alternativeName>
        <fullName evidence="9">Sulfate adenylate transferase</fullName>
        <shortName evidence="9">SAT</shortName>
    </alternativeName>
</protein>
<dbReference type="InterPro" id="IPR044139">
    <property type="entry name" value="CysN_NoDQ_III"/>
</dbReference>
<dbReference type="Pfam" id="PF00009">
    <property type="entry name" value="GTP_EFTU"/>
    <property type="match status" value="1"/>
</dbReference>
<dbReference type="FunFam" id="2.40.30.10:FF:000027">
    <property type="entry name" value="Sulfate adenylyltransferase subunit 1"/>
    <property type="match status" value="1"/>
</dbReference>
<comment type="function">
    <text evidence="7 9">With CysD forms the ATP sulfurylase (ATPS) that catalyzes the adenylation of sulfate producing adenosine 5'-phosphosulfate (APS) and diphosphate, the first enzymatic step in sulfur assimilation pathway. APS synthesis involves the formation of a high-energy phosphoric-sulfuric acid anhydride bond driven by GTP hydrolysis by CysN coupled to ATP hydrolysis by CysD.</text>
</comment>
<dbReference type="InterPro" id="IPR011779">
    <property type="entry name" value="SO4_adenylTrfase_lsu"/>
</dbReference>
<dbReference type="InterPro" id="IPR054696">
    <property type="entry name" value="GTP-eEF1A_C"/>
</dbReference>
<dbReference type="PROSITE" id="PS51722">
    <property type="entry name" value="G_TR_2"/>
    <property type="match status" value="1"/>
</dbReference>
<dbReference type="Gene3D" id="2.40.30.10">
    <property type="entry name" value="Translation factors"/>
    <property type="match status" value="2"/>
</dbReference>
<evidence type="ECO:0000256" key="3">
    <source>
        <dbReference type="ARBA" id="ARBA00022695"/>
    </source>
</evidence>
<keyword evidence="2 9" id="KW-0808">Transferase</keyword>
<dbReference type="Proteomes" id="UP000243463">
    <property type="component" value="Unassembled WGS sequence"/>
</dbReference>
<dbReference type="InterPro" id="IPR050100">
    <property type="entry name" value="TRAFAC_GTPase_members"/>
</dbReference>
<feature type="binding site" evidence="9">
    <location>
        <begin position="31"/>
        <end position="38"/>
    </location>
    <ligand>
        <name>GTP</name>
        <dbReference type="ChEBI" id="CHEBI:37565"/>
    </ligand>
</feature>
<dbReference type="InterPro" id="IPR027417">
    <property type="entry name" value="P-loop_NTPase"/>
</dbReference>
<dbReference type="HAMAP" id="MF_00062">
    <property type="entry name" value="Sulf_adenylyltr_sub1"/>
    <property type="match status" value="1"/>
</dbReference>
<dbReference type="GO" id="GO:0005524">
    <property type="term" value="F:ATP binding"/>
    <property type="evidence" value="ECO:0007669"/>
    <property type="project" value="UniProtKB-KW"/>
</dbReference>
<dbReference type="NCBIfam" id="TIGR02034">
    <property type="entry name" value="CysN"/>
    <property type="match status" value="1"/>
</dbReference>
<dbReference type="InterPro" id="IPR009001">
    <property type="entry name" value="Transl_elong_EF1A/Init_IF2_C"/>
</dbReference>
<evidence type="ECO:0000313" key="12">
    <source>
        <dbReference type="Proteomes" id="UP000243463"/>
    </source>
</evidence>
<dbReference type="PRINTS" id="PR00315">
    <property type="entry name" value="ELONGATNFCT"/>
</dbReference>
<feature type="binding site" evidence="9">
    <location>
        <begin position="165"/>
        <end position="168"/>
    </location>
    <ligand>
        <name>GTP</name>
        <dbReference type="ChEBI" id="CHEBI:37565"/>
    </ligand>
</feature>
<dbReference type="Gene3D" id="3.40.50.300">
    <property type="entry name" value="P-loop containing nucleotide triphosphate hydrolases"/>
    <property type="match status" value="1"/>
</dbReference>
<dbReference type="GO" id="GO:0070814">
    <property type="term" value="P:hydrogen sulfide biosynthetic process"/>
    <property type="evidence" value="ECO:0007669"/>
    <property type="project" value="UniProtKB-UniRule"/>
</dbReference>
<dbReference type="GO" id="GO:0000103">
    <property type="term" value="P:sulfate assimilation"/>
    <property type="evidence" value="ECO:0007669"/>
    <property type="project" value="UniProtKB-UniRule"/>
</dbReference>
<dbReference type="GO" id="GO:0004781">
    <property type="term" value="F:sulfate adenylyltransferase (ATP) activity"/>
    <property type="evidence" value="ECO:0007669"/>
    <property type="project" value="UniProtKB-UniRule"/>
</dbReference>
<keyword evidence="5 9" id="KW-0067">ATP-binding</keyword>
<evidence type="ECO:0000256" key="9">
    <source>
        <dbReference type="HAMAP-Rule" id="MF_00062"/>
    </source>
</evidence>
<dbReference type="FunFam" id="3.40.50.300:FF:000119">
    <property type="entry name" value="Sulfate adenylyltransferase subunit 1"/>
    <property type="match status" value="1"/>
</dbReference>
<evidence type="ECO:0000313" key="11">
    <source>
        <dbReference type="EMBL" id="SNQ28480.1"/>
    </source>
</evidence>
<gene>
    <name evidence="9" type="primary">cysN</name>
    <name evidence="11" type="ORF">SAMN05444584_0403</name>
</gene>
<feature type="domain" description="Tr-type G" evidence="10">
    <location>
        <begin position="22"/>
        <end position="242"/>
    </location>
</feature>
<dbReference type="InterPro" id="IPR041757">
    <property type="entry name" value="CysN_GTP-bd"/>
</dbReference>
<comment type="subunit">
    <text evidence="8">Heterodimer composed of CysD, the smaller subunit, and CysNC.</text>
</comment>
<dbReference type="InterPro" id="IPR005225">
    <property type="entry name" value="Small_GTP-bd"/>
</dbReference>
<evidence type="ECO:0000259" key="10">
    <source>
        <dbReference type="PROSITE" id="PS51722"/>
    </source>
</evidence>
<dbReference type="NCBIfam" id="NF003478">
    <property type="entry name" value="PRK05124.1"/>
    <property type="match status" value="1"/>
</dbReference>
<evidence type="ECO:0000256" key="7">
    <source>
        <dbReference type="ARBA" id="ARBA00055271"/>
    </source>
</evidence>
<name>A0A217EE39_9GAMM</name>
<dbReference type="InterPro" id="IPR009000">
    <property type="entry name" value="Transl_B-barrel_sf"/>
</dbReference>
<dbReference type="GO" id="GO:0003924">
    <property type="term" value="F:GTPase activity"/>
    <property type="evidence" value="ECO:0007669"/>
    <property type="project" value="InterPro"/>
</dbReference>
<dbReference type="SUPFAM" id="SSF52540">
    <property type="entry name" value="P-loop containing nucleoside triphosphate hydrolases"/>
    <property type="match status" value="1"/>
</dbReference>
<sequence length="540" mass="59513">MSHQSELISQDILAYLKQHEQKDLLRFLTCGNVDDGKSTLIGRLLHDSKMIYEDQLEAVKRDSKRSGTQGEKVDLALLVDGLQAEREQGITIDVAYRYFSTDKRKFIIADTPGHEQYTRNMATGASTCNLAVILIDARYGVQTQTRRHTFIAALLGIRNIVVAINKMDLVDYSESKFQQIQKDYYDFVGQLGNRQPADIHFVPISALDGDNVVNVSENTPWYQGQTLMKILETVEIAADTARQDFRFPVQYVNRPHLDFRGFAGTVALGSVKVNDEIVVLPSGKQSRVKEIVTYDGALPEAKAGQAVTLTLQDEIDISRGDVIAHPHAVPQISRAVRATVVWMAEQPLVVGKLYNVKVGTQSVPAKVTAINYTIDVNTLAQGQEHAALDLNSIADVTVEFDRAVVFDDYKDSRYTGSFIFIDRLSNVTVGAAMIEDTAQFTQQKSAVTAEERAARWGQKPAVISVTQAIIAQAQQLERALIQEGIVALVPADQSTAVVSALKQTGVVVIVSDSVTQDVDTQVTSDQLDEVVHQIKALVLL</sequence>
<dbReference type="RefSeq" id="WP_088822526.1">
    <property type="nucleotide sequence ID" value="NZ_FZLN01000001.1"/>
</dbReference>
<dbReference type="EMBL" id="FZLN01000001">
    <property type="protein sequence ID" value="SNQ28480.1"/>
    <property type="molecule type" value="Genomic_DNA"/>
</dbReference>
<keyword evidence="4 9" id="KW-0547">Nucleotide-binding</keyword>
<keyword evidence="3 9" id="KW-0548">Nucleotidyltransferase</keyword>
<dbReference type="PROSITE" id="PS00301">
    <property type="entry name" value="G_TR_1"/>
    <property type="match status" value="1"/>
</dbReference>
<proteinExistence type="inferred from homology"/>
<dbReference type="NCBIfam" id="NF004035">
    <property type="entry name" value="PRK05506.1"/>
    <property type="match status" value="1"/>
</dbReference>
<dbReference type="OrthoDB" id="9804504at2"/>
<keyword evidence="6 9" id="KW-0342">GTP-binding</keyword>
<dbReference type="NCBIfam" id="TIGR00231">
    <property type="entry name" value="small_GTP"/>
    <property type="match status" value="1"/>
</dbReference>
<dbReference type="PANTHER" id="PTHR23115">
    <property type="entry name" value="TRANSLATION FACTOR"/>
    <property type="match status" value="1"/>
</dbReference>
<comment type="similarity">
    <text evidence="9">Belongs to the TRAFAC class translation factor GTPase superfamily. Classic translation factor GTPase family. CysN/NodQ subfamily.</text>
</comment>
<evidence type="ECO:0000256" key="1">
    <source>
        <dbReference type="ARBA" id="ARBA00005048"/>
    </source>
</evidence>
<dbReference type="CDD" id="cd03695">
    <property type="entry name" value="CysN_NodQ_II"/>
    <property type="match status" value="1"/>
</dbReference>
<evidence type="ECO:0000256" key="8">
    <source>
        <dbReference type="ARBA" id="ARBA00062688"/>
    </source>
</evidence>
<dbReference type="Pfam" id="PF22594">
    <property type="entry name" value="GTP-eEF1A_C"/>
    <property type="match status" value="1"/>
</dbReference>
<accession>A0A217EE39</accession>
<evidence type="ECO:0000256" key="6">
    <source>
        <dbReference type="ARBA" id="ARBA00023134"/>
    </source>
</evidence>
<dbReference type="AlphaFoldDB" id="A0A217EE39"/>
<organism evidence="11 12">
    <name type="scientific">Acinetobacter apis</name>
    <dbReference type="NCBI Taxonomy" id="1229165"/>
    <lineage>
        <taxon>Bacteria</taxon>
        <taxon>Pseudomonadati</taxon>
        <taxon>Pseudomonadota</taxon>
        <taxon>Gammaproteobacteria</taxon>
        <taxon>Moraxellales</taxon>
        <taxon>Moraxellaceae</taxon>
        <taxon>Acinetobacter</taxon>
    </lineage>
</organism>
<dbReference type="SUPFAM" id="SSF50465">
    <property type="entry name" value="EF-Tu/eEF-1alpha/eIF2-gamma C-terminal domain"/>
    <property type="match status" value="1"/>
</dbReference>
<dbReference type="UniPathway" id="UPA00140">
    <property type="reaction ID" value="UER00204"/>
</dbReference>
<dbReference type="InterPro" id="IPR000795">
    <property type="entry name" value="T_Tr_GTP-bd_dom"/>
</dbReference>
<comment type="catalytic activity">
    <reaction evidence="9">
        <text>sulfate + ATP + H(+) = adenosine 5'-phosphosulfate + diphosphate</text>
        <dbReference type="Rhea" id="RHEA:18133"/>
        <dbReference type="ChEBI" id="CHEBI:15378"/>
        <dbReference type="ChEBI" id="CHEBI:16189"/>
        <dbReference type="ChEBI" id="CHEBI:30616"/>
        <dbReference type="ChEBI" id="CHEBI:33019"/>
        <dbReference type="ChEBI" id="CHEBI:58243"/>
        <dbReference type="EC" id="2.7.7.4"/>
    </reaction>
</comment>
<feature type="binding site" evidence="9">
    <location>
        <begin position="110"/>
        <end position="114"/>
    </location>
    <ligand>
        <name>GTP</name>
        <dbReference type="ChEBI" id="CHEBI:37565"/>
    </ligand>
</feature>